<gene>
    <name evidence="2" type="ORF">SanaruYs_24730</name>
</gene>
<reference evidence="2 3" key="1">
    <citation type="submission" date="2018-11" db="EMBL/GenBank/DDBJ databases">
        <title>Chryseotalea sanarue gen. nov., sp., nov., a member of the family Cytophagaceae, isolated from a brackish lake in Hamamatsu Japan.</title>
        <authorList>
            <person name="Maejima Y."/>
            <person name="Iino T."/>
            <person name="Muraguchi Y."/>
            <person name="Fukuda K."/>
            <person name="Ohkuma M."/>
            <person name="Moriuchi R."/>
            <person name="Dohra H."/>
            <person name="Kimbara K."/>
            <person name="Shintani M."/>
        </authorList>
    </citation>
    <scope>NUCLEOTIDE SEQUENCE [LARGE SCALE GENOMIC DNA]</scope>
    <source>
        <strain evidence="2 3">Ys</strain>
    </source>
</reference>
<keyword evidence="3" id="KW-1185">Reference proteome</keyword>
<dbReference type="Pfam" id="PF08522">
    <property type="entry name" value="BT_3987-like_N"/>
    <property type="match status" value="1"/>
</dbReference>
<dbReference type="PROSITE" id="PS51257">
    <property type="entry name" value="PROKAR_LIPOPROTEIN"/>
    <property type="match status" value="1"/>
</dbReference>
<name>A0A401UBG5_9BACT</name>
<dbReference type="Gene3D" id="2.60.40.1740">
    <property type="entry name" value="hypothetical protein (bacova_03559)"/>
    <property type="match status" value="1"/>
</dbReference>
<evidence type="ECO:0000313" key="2">
    <source>
        <dbReference type="EMBL" id="GCC52237.1"/>
    </source>
</evidence>
<proteinExistence type="predicted"/>
<comment type="caution">
    <text evidence="2">The sequence shown here is derived from an EMBL/GenBank/DDBJ whole genome shotgun (WGS) entry which is preliminary data.</text>
</comment>
<dbReference type="EMBL" id="BHXQ01000004">
    <property type="protein sequence ID" value="GCC52237.1"/>
    <property type="molecule type" value="Genomic_DNA"/>
</dbReference>
<protein>
    <submittedName>
        <fullName evidence="2">DUF1735 domain-containing protein</fullName>
    </submittedName>
</protein>
<evidence type="ECO:0000313" key="3">
    <source>
        <dbReference type="Proteomes" id="UP000288227"/>
    </source>
</evidence>
<evidence type="ECO:0000259" key="1">
    <source>
        <dbReference type="Pfam" id="PF08522"/>
    </source>
</evidence>
<dbReference type="InterPro" id="IPR013728">
    <property type="entry name" value="BT_3987-like_N"/>
</dbReference>
<sequence>MAISFNKIFMKTNLFKISAAFLSILLAGCLDDNKYALDPSGSNNIIEFYDPSVPSNPSGAIYPVWTNVTEIQPAYEFEQVISFSGPNGNPNDIVLTLAIDPLALQEYNKQMVDELHGGIYEIMPDNYFSFDDFTVTIPKGQTKANISITVHPDQFDLTKNFALPLRIVSASSGILSAHFSVALLAVVVKNKYDGVYEIIEGNIFRNSAAGPDPVLGGDYDDGLTMDLETINGNTNGFAPLWKDGSGVGGVPATKLSVDEGTNEVTVTSGNASMKNTAGAINSYDPIEKIFTLNFDWGAAPNNRIISNLKLKYVGPRP</sequence>
<dbReference type="AlphaFoldDB" id="A0A401UBG5"/>
<dbReference type="Proteomes" id="UP000288227">
    <property type="component" value="Unassembled WGS sequence"/>
</dbReference>
<feature type="domain" description="BT-3987-like N-terminal" evidence="1">
    <location>
        <begin position="72"/>
        <end position="172"/>
    </location>
</feature>
<accession>A0A401UBG5</accession>
<organism evidence="2 3">
    <name type="scientific">Chryseotalea sanaruensis</name>
    <dbReference type="NCBI Taxonomy" id="2482724"/>
    <lineage>
        <taxon>Bacteria</taxon>
        <taxon>Pseudomonadati</taxon>
        <taxon>Bacteroidota</taxon>
        <taxon>Cytophagia</taxon>
        <taxon>Cytophagales</taxon>
        <taxon>Chryseotaleaceae</taxon>
        <taxon>Chryseotalea</taxon>
    </lineage>
</organism>